<dbReference type="AlphaFoldDB" id="A0A2M9Q6Z1"/>
<dbReference type="EMBL" id="PHQY01000587">
    <property type="protein sequence ID" value="PJO43823.1"/>
    <property type="molecule type" value="Genomic_DNA"/>
</dbReference>
<gene>
    <name evidence="1" type="ORF">CWD94_10250</name>
</gene>
<evidence type="ECO:0000313" key="2">
    <source>
        <dbReference type="Proteomes" id="UP000232101"/>
    </source>
</evidence>
<protein>
    <recommendedName>
        <fullName evidence="3">Exosporium leader peptide</fullName>
    </recommendedName>
</protein>
<sequence>MKLNNNGCHQSGCDCQQCSNGKFDCTGIRPFRAIEAACIPPSIPEPPKEETVAYGSFYDPSGDIVEVSPVTPPVLGQKIVFTTPGPSLRVDPAPIPNNNTDLQVATSGVYEISMDISVILVLSTDFNPHMAVQFGLFINDSILAIGSIFESEQFIATTHGEIVLLNAINTVGRTIQLRLNKDDRLSIRVFRVVNINIPGNIRYRFPSLVVTKIAV</sequence>
<evidence type="ECO:0008006" key="3">
    <source>
        <dbReference type="Google" id="ProtNLM"/>
    </source>
</evidence>
<dbReference type="Proteomes" id="UP000232101">
    <property type="component" value="Unassembled WGS sequence"/>
</dbReference>
<evidence type="ECO:0000313" key="1">
    <source>
        <dbReference type="EMBL" id="PJO43823.1"/>
    </source>
</evidence>
<comment type="caution">
    <text evidence="1">The sequence shown here is derived from an EMBL/GenBank/DDBJ whole genome shotgun (WGS) entry which is preliminary data.</text>
</comment>
<accession>A0A2M9Q6Z1</accession>
<organism evidence="1 2">
    <name type="scientific">Lysinibacillus xylanilyticus</name>
    <dbReference type="NCBI Taxonomy" id="582475"/>
    <lineage>
        <taxon>Bacteria</taxon>
        <taxon>Bacillati</taxon>
        <taxon>Bacillota</taxon>
        <taxon>Bacilli</taxon>
        <taxon>Bacillales</taxon>
        <taxon>Bacillaceae</taxon>
        <taxon>Lysinibacillus</taxon>
    </lineage>
</organism>
<name>A0A2M9Q6Z1_9BACI</name>
<dbReference type="RefSeq" id="WP_100542971.1">
    <property type="nucleotide sequence ID" value="NZ_PHQY01000587.1"/>
</dbReference>
<proteinExistence type="predicted"/>
<reference evidence="1 2" key="1">
    <citation type="submission" date="2017-11" db="EMBL/GenBank/DDBJ databases">
        <title>Bacterial isolate from king chilli rhizosphere.</title>
        <authorList>
            <person name="Takhelmayum P."/>
            <person name="Sarangthem I."/>
        </authorList>
    </citation>
    <scope>NUCLEOTIDE SEQUENCE [LARGE SCALE GENOMIC DNA]</scope>
    <source>
        <strain evidence="2">t26</strain>
    </source>
</reference>